<dbReference type="Gene3D" id="3.10.25.10">
    <property type="entry name" value="Formyl transferase, C-terminal domain"/>
    <property type="match status" value="1"/>
</dbReference>
<evidence type="ECO:0000313" key="12">
    <source>
        <dbReference type="Proteomes" id="UP000593915"/>
    </source>
</evidence>
<dbReference type="InterPro" id="IPR037022">
    <property type="entry name" value="Formyl_trans_C_sf"/>
</dbReference>
<dbReference type="InterPro" id="IPR002376">
    <property type="entry name" value="Formyl_transf_N"/>
</dbReference>
<dbReference type="Gene3D" id="3.40.50.170">
    <property type="entry name" value="Formyl transferase, N-terminal domain"/>
    <property type="match status" value="1"/>
</dbReference>
<sequence length="323" mass="35181">MRILFAGTPSCAVPALKTLAENFELCGILTNPPAPQGRSKKLIASEVALAAEELKISGTLKGSVPVLTPEKLNAQFREEVLNLKPDLLVCFAYGKIFGPKTMELFPLGGINIHPSLLPRWRGCAPVPAAILAGDKVTGITIQTVAPKADTGAVLAQTELAVEKTDTAETLLSRCAEICCPLLSEVLSDFKNKLKNAKTQNENEALYFSMIKKEDALIDWSEPAEKIERKIRAFTPWPGTFSYKQGEKINIIKAENFTDYSEEDIKGKKAGTILGTDKNSGILVLTGKGVLAVSVLQRQTKNKLFWKDFLNGSPLFLESGFDIN</sequence>
<accession>A0A7S6WNM0</accession>
<dbReference type="EC" id="2.1.2.9" evidence="3 8"/>
<evidence type="ECO:0000256" key="3">
    <source>
        <dbReference type="ARBA" id="ARBA00012261"/>
    </source>
</evidence>
<evidence type="ECO:0000256" key="8">
    <source>
        <dbReference type="HAMAP-Rule" id="MF_00182"/>
    </source>
</evidence>
<comment type="function">
    <text evidence="1 8">Attaches a formyl group to the free amino group of methionyl-tRNA(fMet). The formyl group appears to play a dual role in the initiator identity of N-formylmethionyl-tRNA by promoting its recognition by IF2 and preventing the misappropriation of this tRNA by the elongation apparatus.</text>
</comment>
<reference evidence="11 12" key="1">
    <citation type="submission" date="2020-09" db="EMBL/GenBank/DDBJ databases">
        <title>Characterization of Treponema spp. from bovine digital dermatitis in Korea.</title>
        <authorList>
            <person name="Espiritu H.M."/>
            <person name="Cho Y.I."/>
            <person name="Mamuad L."/>
        </authorList>
    </citation>
    <scope>NUCLEOTIDE SEQUENCE [LARGE SCALE GENOMIC DNA]</scope>
    <source>
        <strain evidence="11 12">KS1</strain>
    </source>
</reference>
<dbReference type="InterPro" id="IPR044135">
    <property type="entry name" value="Met-tRNA-FMT_C"/>
</dbReference>
<dbReference type="AlphaFoldDB" id="A0A7S6WNM0"/>
<dbReference type="NCBIfam" id="TIGR00460">
    <property type="entry name" value="fmt"/>
    <property type="match status" value="1"/>
</dbReference>
<keyword evidence="5 8" id="KW-0808">Transferase</keyword>
<dbReference type="Proteomes" id="UP000593915">
    <property type="component" value="Chromosome"/>
</dbReference>
<gene>
    <name evidence="8 11" type="primary">fmt</name>
    <name evidence="11" type="ORF">IFE08_11635</name>
</gene>
<dbReference type="SUPFAM" id="SSF53328">
    <property type="entry name" value="Formyltransferase"/>
    <property type="match status" value="1"/>
</dbReference>
<evidence type="ECO:0000256" key="7">
    <source>
        <dbReference type="ARBA" id="ARBA00048558"/>
    </source>
</evidence>
<evidence type="ECO:0000256" key="2">
    <source>
        <dbReference type="ARBA" id="ARBA00010699"/>
    </source>
</evidence>
<name>A0A7S6WNM0_9SPIR</name>
<evidence type="ECO:0000256" key="1">
    <source>
        <dbReference type="ARBA" id="ARBA00002606"/>
    </source>
</evidence>
<dbReference type="InterPro" id="IPR011034">
    <property type="entry name" value="Formyl_transferase-like_C_sf"/>
</dbReference>
<evidence type="ECO:0000259" key="10">
    <source>
        <dbReference type="Pfam" id="PF02911"/>
    </source>
</evidence>
<comment type="similarity">
    <text evidence="2 8">Belongs to the Fmt family.</text>
</comment>
<feature type="domain" description="Formyl transferase N-terminal" evidence="9">
    <location>
        <begin position="1"/>
        <end position="183"/>
    </location>
</feature>
<evidence type="ECO:0000313" key="11">
    <source>
        <dbReference type="EMBL" id="QOW60453.1"/>
    </source>
</evidence>
<dbReference type="RefSeq" id="WP_194075990.1">
    <property type="nucleotide sequence ID" value="NZ_CP061839.1"/>
</dbReference>
<evidence type="ECO:0000259" key="9">
    <source>
        <dbReference type="Pfam" id="PF00551"/>
    </source>
</evidence>
<proteinExistence type="inferred from homology"/>
<dbReference type="PANTHER" id="PTHR11138:SF5">
    <property type="entry name" value="METHIONYL-TRNA FORMYLTRANSFERASE, MITOCHONDRIAL"/>
    <property type="match status" value="1"/>
</dbReference>
<dbReference type="InterPro" id="IPR041711">
    <property type="entry name" value="Met-tRNA-FMT_N"/>
</dbReference>
<dbReference type="Pfam" id="PF00551">
    <property type="entry name" value="Formyl_trans_N"/>
    <property type="match status" value="1"/>
</dbReference>
<protein>
    <recommendedName>
        <fullName evidence="4 8">Methionyl-tRNA formyltransferase</fullName>
        <ecNumber evidence="3 8">2.1.2.9</ecNumber>
    </recommendedName>
</protein>
<dbReference type="GO" id="GO:0005829">
    <property type="term" value="C:cytosol"/>
    <property type="evidence" value="ECO:0007669"/>
    <property type="project" value="TreeGrafter"/>
</dbReference>
<dbReference type="SUPFAM" id="SSF50486">
    <property type="entry name" value="FMT C-terminal domain-like"/>
    <property type="match status" value="1"/>
</dbReference>
<dbReference type="CDD" id="cd08646">
    <property type="entry name" value="FMT_core_Met-tRNA-FMT_N"/>
    <property type="match status" value="1"/>
</dbReference>
<organism evidence="11 12">
    <name type="scientific">Treponema pedis</name>
    <dbReference type="NCBI Taxonomy" id="409322"/>
    <lineage>
        <taxon>Bacteria</taxon>
        <taxon>Pseudomonadati</taxon>
        <taxon>Spirochaetota</taxon>
        <taxon>Spirochaetia</taxon>
        <taxon>Spirochaetales</taxon>
        <taxon>Treponemataceae</taxon>
        <taxon>Treponema</taxon>
    </lineage>
</organism>
<evidence type="ECO:0000256" key="4">
    <source>
        <dbReference type="ARBA" id="ARBA00016014"/>
    </source>
</evidence>
<dbReference type="PANTHER" id="PTHR11138">
    <property type="entry name" value="METHIONYL-TRNA FORMYLTRANSFERASE"/>
    <property type="match status" value="1"/>
</dbReference>
<dbReference type="InterPro" id="IPR036477">
    <property type="entry name" value="Formyl_transf_N_sf"/>
</dbReference>
<dbReference type="InterPro" id="IPR005793">
    <property type="entry name" value="Formyl_trans_C"/>
</dbReference>
<dbReference type="CDD" id="cd08704">
    <property type="entry name" value="Met_tRNA_FMT_C"/>
    <property type="match status" value="1"/>
</dbReference>
<feature type="binding site" evidence="8">
    <location>
        <begin position="115"/>
        <end position="118"/>
    </location>
    <ligand>
        <name>(6S)-5,6,7,8-tetrahydrofolate</name>
        <dbReference type="ChEBI" id="CHEBI:57453"/>
    </ligand>
</feature>
<keyword evidence="6 8" id="KW-0648">Protein biosynthesis</keyword>
<comment type="catalytic activity">
    <reaction evidence="7 8">
        <text>L-methionyl-tRNA(fMet) + (6R)-10-formyltetrahydrofolate = N-formyl-L-methionyl-tRNA(fMet) + (6S)-5,6,7,8-tetrahydrofolate + H(+)</text>
        <dbReference type="Rhea" id="RHEA:24380"/>
        <dbReference type="Rhea" id="RHEA-COMP:9952"/>
        <dbReference type="Rhea" id="RHEA-COMP:9953"/>
        <dbReference type="ChEBI" id="CHEBI:15378"/>
        <dbReference type="ChEBI" id="CHEBI:57453"/>
        <dbReference type="ChEBI" id="CHEBI:78530"/>
        <dbReference type="ChEBI" id="CHEBI:78844"/>
        <dbReference type="ChEBI" id="CHEBI:195366"/>
        <dbReference type="EC" id="2.1.2.9"/>
    </reaction>
</comment>
<dbReference type="HAMAP" id="MF_00182">
    <property type="entry name" value="Formyl_trans"/>
    <property type="match status" value="1"/>
</dbReference>
<dbReference type="EMBL" id="CP061839">
    <property type="protein sequence ID" value="QOW60453.1"/>
    <property type="molecule type" value="Genomic_DNA"/>
</dbReference>
<dbReference type="GO" id="GO:0004479">
    <property type="term" value="F:methionyl-tRNA formyltransferase activity"/>
    <property type="evidence" value="ECO:0007669"/>
    <property type="project" value="UniProtKB-UniRule"/>
</dbReference>
<feature type="domain" description="Formyl transferase C-terminal" evidence="10">
    <location>
        <begin position="210"/>
        <end position="312"/>
    </location>
</feature>
<evidence type="ECO:0000256" key="5">
    <source>
        <dbReference type="ARBA" id="ARBA00022679"/>
    </source>
</evidence>
<dbReference type="Pfam" id="PF02911">
    <property type="entry name" value="Formyl_trans_C"/>
    <property type="match status" value="1"/>
</dbReference>
<evidence type="ECO:0000256" key="6">
    <source>
        <dbReference type="ARBA" id="ARBA00022917"/>
    </source>
</evidence>
<dbReference type="InterPro" id="IPR005794">
    <property type="entry name" value="Fmt"/>
</dbReference>